<dbReference type="PROSITE" id="PS50024">
    <property type="entry name" value="SEA"/>
    <property type="match status" value="1"/>
</dbReference>
<keyword evidence="5" id="KW-1185">Reference proteome</keyword>
<name>A0AAE1E8I2_9GAST</name>
<dbReference type="Pfam" id="PF01390">
    <property type="entry name" value="SEA"/>
    <property type="match status" value="1"/>
</dbReference>
<evidence type="ECO:0000256" key="2">
    <source>
        <dbReference type="SAM" id="Phobius"/>
    </source>
</evidence>
<keyword evidence="2" id="KW-0472">Membrane</keyword>
<feature type="region of interest" description="Disordered" evidence="1">
    <location>
        <begin position="122"/>
        <end position="166"/>
    </location>
</feature>
<evidence type="ECO:0000313" key="5">
    <source>
        <dbReference type="Proteomes" id="UP001283361"/>
    </source>
</evidence>
<keyword evidence="2" id="KW-0812">Transmembrane</keyword>
<evidence type="ECO:0000313" key="4">
    <source>
        <dbReference type="EMBL" id="KAK3796798.1"/>
    </source>
</evidence>
<feature type="compositionally biased region" description="Low complexity" evidence="1">
    <location>
        <begin position="208"/>
        <end position="229"/>
    </location>
</feature>
<gene>
    <name evidence="4" type="ORF">RRG08_056429</name>
</gene>
<comment type="caution">
    <text evidence="4">The sequence shown here is derived from an EMBL/GenBank/DDBJ whole genome shotgun (WGS) entry which is preliminary data.</text>
</comment>
<evidence type="ECO:0000256" key="1">
    <source>
        <dbReference type="SAM" id="MobiDB-lite"/>
    </source>
</evidence>
<feature type="compositionally biased region" description="Basic residues" evidence="1">
    <location>
        <begin position="660"/>
        <end position="669"/>
    </location>
</feature>
<feature type="transmembrane region" description="Helical" evidence="2">
    <location>
        <begin position="762"/>
        <end position="789"/>
    </location>
</feature>
<protein>
    <recommendedName>
        <fullName evidence="3">SEA domain-containing protein</fullName>
    </recommendedName>
</protein>
<feature type="domain" description="SEA" evidence="3">
    <location>
        <begin position="801"/>
        <end position="863"/>
    </location>
</feature>
<feature type="region of interest" description="Disordered" evidence="1">
    <location>
        <begin position="387"/>
        <end position="506"/>
    </location>
</feature>
<feature type="compositionally biased region" description="Basic and acidic residues" evidence="1">
    <location>
        <begin position="387"/>
        <end position="398"/>
    </location>
</feature>
<feature type="region of interest" description="Disordered" evidence="1">
    <location>
        <begin position="281"/>
        <end position="325"/>
    </location>
</feature>
<feature type="compositionally biased region" description="Basic residues" evidence="1">
    <location>
        <begin position="432"/>
        <end position="449"/>
    </location>
</feature>
<feature type="compositionally biased region" description="Basic and acidic residues" evidence="1">
    <location>
        <begin position="289"/>
        <end position="300"/>
    </location>
</feature>
<proteinExistence type="predicted"/>
<evidence type="ECO:0000259" key="3">
    <source>
        <dbReference type="PROSITE" id="PS50024"/>
    </source>
</evidence>
<dbReference type="SUPFAM" id="SSF82671">
    <property type="entry name" value="SEA domain"/>
    <property type="match status" value="1"/>
</dbReference>
<organism evidence="4 5">
    <name type="scientific">Elysia crispata</name>
    <name type="common">lettuce slug</name>
    <dbReference type="NCBI Taxonomy" id="231223"/>
    <lineage>
        <taxon>Eukaryota</taxon>
        <taxon>Metazoa</taxon>
        <taxon>Spiralia</taxon>
        <taxon>Lophotrochozoa</taxon>
        <taxon>Mollusca</taxon>
        <taxon>Gastropoda</taxon>
        <taxon>Heterobranchia</taxon>
        <taxon>Euthyneura</taxon>
        <taxon>Panpulmonata</taxon>
        <taxon>Sacoglossa</taxon>
        <taxon>Placobranchoidea</taxon>
        <taxon>Plakobranchidae</taxon>
        <taxon>Elysia</taxon>
    </lineage>
</organism>
<dbReference type="Proteomes" id="UP001283361">
    <property type="component" value="Unassembled WGS sequence"/>
</dbReference>
<dbReference type="InterPro" id="IPR000082">
    <property type="entry name" value="SEA_dom"/>
</dbReference>
<reference evidence="4" key="1">
    <citation type="journal article" date="2023" name="G3 (Bethesda)">
        <title>A reference genome for the long-term kleptoplast-retaining sea slug Elysia crispata morphotype clarki.</title>
        <authorList>
            <person name="Eastman K.E."/>
            <person name="Pendleton A.L."/>
            <person name="Shaikh M.A."/>
            <person name="Suttiyut T."/>
            <person name="Ogas R."/>
            <person name="Tomko P."/>
            <person name="Gavelis G."/>
            <person name="Widhalm J.R."/>
            <person name="Wisecaver J.H."/>
        </authorList>
    </citation>
    <scope>NUCLEOTIDE SEQUENCE</scope>
    <source>
        <strain evidence="4">ECLA1</strain>
    </source>
</reference>
<dbReference type="AlphaFoldDB" id="A0AAE1E8I2"/>
<feature type="region of interest" description="Disordered" evidence="1">
    <location>
        <begin position="1"/>
        <end position="24"/>
    </location>
</feature>
<feature type="region of interest" description="Disordered" evidence="1">
    <location>
        <begin position="641"/>
        <end position="678"/>
    </location>
</feature>
<sequence>MYPRPTQPTVTSDSGEDDSDEVMVDDQNQDFFLPSSLSSFGLSAISDDQDGSLGRYDRHQHIALQHSKPQVRYFRELREVPSPVNFPIGTGQDQRLKPTAESSYGQNLVAFSRPIQGDSSAWTWDEFNPDSFPPPPPPLNLSEFDSEEYSCRPRASSYNSHGGWTPLQQQMQEGRLLQQGYQMQYPPTVLYDPRLGASTLSNQHGFKQQEQQQQQQQQLQQQQQQQPQQPLADRTPLDISKLSPWQRRKPHLQDGAFFQTTSPTSSPFSALGLRWHKDLGFRSKSNTAPKDKDNKRDSIERQTSPRAKRIARQGSSSKTIGKPDIVRSIGEQVSWNSSQAGCSPSTFATHSVPMFATRGLSSDNHQIHGELLENEKRGTQTLQDQGIEYRPHEGRRSSVADPSSPEIRFAVDQGPFPFLKRRSTSSDESHSKRGSTSRVKRKTKKKQKKKADIDGIRQSSTFRSSPKPSRHSRNQSLPYEQHQYFHPSPRASPVPHLSRQDNLSDQQQQITTRLLFDNPNALPYNDDDDNDNEARNLNMMSFRRYSYAEEMLHPKLLPIGEHLQPYQHSAENIRPNNSNANNVNTRHGVMVSQTNIPPDMVENAYNLNSRSNQVTKRESLPKNLQDLDISIRDEFEQIKRQYQKKGDPRLSVINSNNVNKSKHSPKTSKKSGSYHGSSFSSNGEDSICKADQASFRPSPCPPPGFLAFQNQHAQPATGKLSNAARVATEVFKEYSFDLDNHPAGKDDVDMDDINGKRCRKHVIFLLLVMLVVLVAATVAVLTLTLGVSLTKKILASKSKPEYAVATGNLTLMILNRNFSQDLHIPKSNIYQDLVETYTRNLDKLFLRSNLSQIYCGSTVLGFR</sequence>
<feature type="compositionally biased region" description="Polar residues" evidence="1">
    <location>
        <begin position="457"/>
        <end position="467"/>
    </location>
</feature>
<feature type="region of interest" description="Disordered" evidence="1">
    <location>
        <begin position="188"/>
        <end position="235"/>
    </location>
</feature>
<dbReference type="Gene3D" id="3.30.70.960">
    <property type="entry name" value="SEA domain"/>
    <property type="match status" value="1"/>
</dbReference>
<dbReference type="InterPro" id="IPR036364">
    <property type="entry name" value="SEA_dom_sf"/>
</dbReference>
<dbReference type="EMBL" id="JAWDGP010000842">
    <property type="protein sequence ID" value="KAK3796798.1"/>
    <property type="molecule type" value="Genomic_DNA"/>
</dbReference>
<keyword evidence="2" id="KW-1133">Transmembrane helix</keyword>
<feature type="compositionally biased region" description="Acidic residues" evidence="1">
    <location>
        <begin position="14"/>
        <end position="24"/>
    </location>
</feature>
<accession>A0AAE1E8I2</accession>